<name>A0ABP8Z0U1_9ACTN</name>
<evidence type="ECO:0000313" key="4">
    <source>
        <dbReference type="EMBL" id="GAA4742159.1"/>
    </source>
</evidence>
<accession>A0ABP8Z0U1</accession>
<dbReference type="Gene3D" id="3.40.50.720">
    <property type="entry name" value="NAD(P)-binding Rossmann-like Domain"/>
    <property type="match status" value="1"/>
</dbReference>
<proteinExistence type="predicted"/>
<dbReference type="Gene3D" id="3.90.180.10">
    <property type="entry name" value="Medium-chain alcohol dehydrogenases, catalytic domain"/>
    <property type="match status" value="1"/>
</dbReference>
<dbReference type="CDD" id="cd05289">
    <property type="entry name" value="MDR_like_2"/>
    <property type="match status" value="1"/>
</dbReference>
<dbReference type="SUPFAM" id="SSF50129">
    <property type="entry name" value="GroES-like"/>
    <property type="match status" value="1"/>
</dbReference>
<keyword evidence="5" id="KW-1185">Reference proteome</keyword>
<keyword evidence="1" id="KW-0521">NADP</keyword>
<keyword evidence="2" id="KW-0560">Oxidoreductase</keyword>
<evidence type="ECO:0000259" key="3">
    <source>
        <dbReference type="SMART" id="SM00829"/>
    </source>
</evidence>
<dbReference type="Pfam" id="PF13602">
    <property type="entry name" value="ADH_zinc_N_2"/>
    <property type="match status" value="1"/>
</dbReference>
<dbReference type="Pfam" id="PF08240">
    <property type="entry name" value="ADH_N"/>
    <property type="match status" value="1"/>
</dbReference>
<evidence type="ECO:0000256" key="2">
    <source>
        <dbReference type="ARBA" id="ARBA00023002"/>
    </source>
</evidence>
<reference evidence="5" key="1">
    <citation type="journal article" date="2019" name="Int. J. Syst. Evol. Microbiol.">
        <title>The Global Catalogue of Microorganisms (GCM) 10K type strain sequencing project: providing services to taxonomists for standard genome sequencing and annotation.</title>
        <authorList>
            <consortium name="The Broad Institute Genomics Platform"/>
            <consortium name="The Broad Institute Genome Sequencing Center for Infectious Disease"/>
            <person name="Wu L."/>
            <person name="Ma J."/>
        </authorList>
    </citation>
    <scope>NUCLEOTIDE SEQUENCE [LARGE SCALE GENOMIC DNA]</scope>
    <source>
        <strain evidence="5">JCM 18532</strain>
    </source>
</reference>
<evidence type="ECO:0000313" key="5">
    <source>
        <dbReference type="Proteomes" id="UP001499882"/>
    </source>
</evidence>
<dbReference type="PANTHER" id="PTHR48106">
    <property type="entry name" value="QUINONE OXIDOREDUCTASE PIG3-RELATED"/>
    <property type="match status" value="1"/>
</dbReference>
<dbReference type="InterPro" id="IPR011032">
    <property type="entry name" value="GroES-like_sf"/>
</dbReference>
<feature type="domain" description="Enoyl reductase (ER)" evidence="3">
    <location>
        <begin position="15"/>
        <end position="304"/>
    </location>
</feature>
<organism evidence="4 5">
    <name type="scientific">Nocardioides endophyticus</name>
    <dbReference type="NCBI Taxonomy" id="1353775"/>
    <lineage>
        <taxon>Bacteria</taxon>
        <taxon>Bacillati</taxon>
        <taxon>Actinomycetota</taxon>
        <taxon>Actinomycetes</taxon>
        <taxon>Propionibacteriales</taxon>
        <taxon>Nocardioidaceae</taxon>
        <taxon>Nocardioides</taxon>
    </lineage>
</organism>
<sequence length="309" mass="32502">MESSKMLAVQIDSPGPISALRVRSIVAPIPGTDEVAIDLIASSLNPADIKIRTGAVVPATGNYPYTLGYDLVGTVVATGLDIADLDLGDRVLAMSAVALTGRGAWAERVCLPRAAVARLSDDLEASMLARLPLIGLTAYQAVRRADPAADESVLVAGAAGSVGRLVVQLLLHRGARVHALVRTPDQVGLLPEDALLTHHVGQAPTGIADVVIDAAGGDFATALVEKGRYVGLVPDQLPSRDALAARGVRRDVVITQESGADLANLVDLVRRGVLTLPRSRCFPLNEIHAAHKEYEQDGQRNVVLTSPRR</sequence>
<dbReference type="SUPFAM" id="SSF51735">
    <property type="entry name" value="NAD(P)-binding Rossmann-fold domains"/>
    <property type="match status" value="1"/>
</dbReference>
<evidence type="ECO:0000256" key="1">
    <source>
        <dbReference type="ARBA" id="ARBA00022857"/>
    </source>
</evidence>
<dbReference type="EMBL" id="BAABKN010000015">
    <property type="protein sequence ID" value="GAA4742159.1"/>
    <property type="molecule type" value="Genomic_DNA"/>
</dbReference>
<dbReference type="Proteomes" id="UP001499882">
    <property type="component" value="Unassembled WGS sequence"/>
</dbReference>
<dbReference type="SMART" id="SM00829">
    <property type="entry name" value="PKS_ER"/>
    <property type="match status" value="1"/>
</dbReference>
<dbReference type="InterPro" id="IPR036291">
    <property type="entry name" value="NAD(P)-bd_dom_sf"/>
</dbReference>
<dbReference type="InterPro" id="IPR013154">
    <property type="entry name" value="ADH-like_N"/>
</dbReference>
<gene>
    <name evidence="4" type="ORF">GCM10023350_28650</name>
</gene>
<protein>
    <submittedName>
        <fullName evidence="4">NADP-dependent oxidoreductase</fullName>
    </submittedName>
</protein>
<comment type="caution">
    <text evidence="4">The sequence shown here is derived from an EMBL/GenBank/DDBJ whole genome shotgun (WGS) entry which is preliminary data.</text>
</comment>
<dbReference type="InterPro" id="IPR020843">
    <property type="entry name" value="ER"/>
</dbReference>